<proteinExistence type="predicted"/>
<keyword evidence="2" id="KW-1185">Reference proteome</keyword>
<dbReference type="EMBL" id="JAFIWB010000013">
    <property type="protein sequence ID" value="MBN6103067.1"/>
    <property type="molecule type" value="Genomic_DNA"/>
</dbReference>
<sequence>MGATCSTRAQRNSSGRSVLLPADECLGPAPRPLAKVVLSLAPTDLAESEEERLKALDDAAYVASPGLGKRPDFMLATETFWVRSFEAPDPRDTVYLVQGVACTAHALECQGGTGVRAFRFAANGKLADVSDQVLPAAPTLSEAEIRRYDPYAEPVPLLDTSRLWAVPVLRWVIELDPDAPLADDPRYYNDWAYVHFGFLVWKGRRFELTDKVDRLHWPCRPVPEGEPECSGSLDKMGDRFVTP</sequence>
<protein>
    <recommendedName>
        <fullName evidence="3">Lipoprotein</fullName>
    </recommendedName>
</protein>
<accession>A0ABS3B454</accession>
<dbReference type="Proteomes" id="UP000695802">
    <property type="component" value="Unassembled WGS sequence"/>
</dbReference>
<evidence type="ECO:0000313" key="1">
    <source>
        <dbReference type="EMBL" id="MBN6103067.1"/>
    </source>
</evidence>
<organism evidence="1 2">
    <name type="scientific">Xanthomonas bonasiae</name>
    <dbReference type="NCBI Taxonomy" id="2810351"/>
    <lineage>
        <taxon>Bacteria</taxon>
        <taxon>Pseudomonadati</taxon>
        <taxon>Pseudomonadota</taxon>
        <taxon>Gammaproteobacteria</taxon>
        <taxon>Lysobacterales</taxon>
        <taxon>Lysobacteraceae</taxon>
        <taxon>Xanthomonas</taxon>
    </lineage>
</organism>
<gene>
    <name evidence="1" type="ORF">JR064_12905</name>
</gene>
<evidence type="ECO:0008006" key="3">
    <source>
        <dbReference type="Google" id="ProtNLM"/>
    </source>
</evidence>
<comment type="caution">
    <text evidence="1">The sequence shown here is derived from an EMBL/GenBank/DDBJ whole genome shotgun (WGS) entry which is preliminary data.</text>
</comment>
<name>A0ABS3B454_9XANT</name>
<reference evidence="1 2" key="1">
    <citation type="submission" date="2021-02" db="EMBL/GenBank/DDBJ databases">
        <title>Taxonomically Unique Crown Gall-Associated Xanthomonas Stains Have Deficiency in Virulence Repertories.</title>
        <authorList>
            <person name="Mafakheri H."/>
            <person name="Taghavi S.M."/>
            <person name="Dimkic I."/>
            <person name="Nemanja K."/>
            <person name="Osdaghi E."/>
        </authorList>
    </citation>
    <scope>NUCLEOTIDE SEQUENCE [LARGE SCALE GENOMIC DNA]</scope>
    <source>
        <strain evidence="1 2">FX4</strain>
    </source>
</reference>
<evidence type="ECO:0000313" key="2">
    <source>
        <dbReference type="Proteomes" id="UP000695802"/>
    </source>
</evidence>